<dbReference type="EMBL" id="LKAM01000003">
    <property type="protein sequence ID" value="KUM49186.1"/>
    <property type="molecule type" value="Genomic_DNA"/>
</dbReference>
<comment type="caution">
    <text evidence="2">The sequence shown here is derived from an EMBL/GenBank/DDBJ whole genome shotgun (WGS) entry which is preliminary data.</text>
</comment>
<dbReference type="AlphaFoldDB" id="A0A101M195"/>
<organism evidence="2">
    <name type="scientific">Picea glauca</name>
    <name type="common">White spruce</name>
    <name type="synonym">Pinus glauca</name>
    <dbReference type="NCBI Taxonomy" id="3330"/>
    <lineage>
        <taxon>Eukaryota</taxon>
        <taxon>Viridiplantae</taxon>
        <taxon>Streptophyta</taxon>
        <taxon>Embryophyta</taxon>
        <taxon>Tracheophyta</taxon>
        <taxon>Spermatophyta</taxon>
        <taxon>Pinopsida</taxon>
        <taxon>Pinidae</taxon>
        <taxon>Conifers I</taxon>
        <taxon>Pinales</taxon>
        <taxon>Pinaceae</taxon>
        <taxon>Picea</taxon>
    </lineage>
</organism>
<proteinExistence type="predicted"/>
<protein>
    <submittedName>
        <fullName evidence="2">Uncharacterized protein</fullName>
    </submittedName>
</protein>
<name>A0A101M195_PICGL</name>
<sequence>MTFEADGTRVIQPLDPYQGPRYTEPADDALERDVMDQISNMTAGKREDYINPTADGSVSGKSIHSFYIESEEAMYEWQTRNHEIDSRRCATVRAVCWIGTELRDPPMYDGTINVEDLLSSMEYRVVEEQRIPALDMLLKATPARWWDTHKEDLTTWDAVQPAMIHRFVPPPEFECKDLSLSQRKGMKCLELYEGKNKPFYPCVELYTKVGKGRPAA</sequence>
<feature type="region of interest" description="Disordered" evidence="1">
    <location>
        <begin position="1"/>
        <end position="26"/>
    </location>
</feature>
<keyword evidence="2" id="KW-0496">Mitochondrion</keyword>
<evidence type="ECO:0000313" key="2">
    <source>
        <dbReference type="EMBL" id="KUM49186.1"/>
    </source>
</evidence>
<evidence type="ECO:0000256" key="1">
    <source>
        <dbReference type="SAM" id="MobiDB-lite"/>
    </source>
</evidence>
<gene>
    <name evidence="2" type="ORF">ABT39_MTgene3735</name>
</gene>
<accession>A0A101M195</accession>
<reference evidence="2" key="1">
    <citation type="journal article" date="2015" name="Genome Biol. Evol.">
        <title>Organellar Genomes of White Spruce (Picea glauca): Assembly and Annotation.</title>
        <authorList>
            <person name="Jackman S.D."/>
            <person name="Warren R.L."/>
            <person name="Gibb E.A."/>
            <person name="Vandervalk B.P."/>
            <person name="Mohamadi H."/>
            <person name="Chu J."/>
            <person name="Raymond A."/>
            <person name="Pleasance S."/>
            <person name="Coope R."/>
            <person name="Wildung M.R."/>
            <person name="Ritland C.E."/>
            <person name="Bousquet J."/>
            <person name="Jones S.J."/>
            <person name="Bohlmann J."/>
            <person name="Birol I."/>
        </authorList>
    </citation>
    <scope>NUCLEOTIDE SEQUENCE [LARGE SCALE GENOMIC DNA]</scope>
    <source>
        <tissue evidence="2">Flushing bud</tissue>
    </source>
</reference>
<geneLocation type="mitochondrion" evidence="2"/>